<protein>
    <submittedName>
        <fullName evidence="2">Uncharacterized protein N791R</fullName>
    </submittedName>
</protein>
<evidence type="ECO:0000313" key="2">
    <source>
        <dbReference type="EMBL" id="ABT16076.1"/>
    </source>
</evidence>
<organismHost>
    <name type="scientific">Paramecium bursaria</name>
    <dbReference type="NCBI Taxonomy" id="74790"/>
</organismHost>
<dbReference type="OrthoDB" id="20404at10239"/>
<dbReference type="InterPro" id="IPR009820">
    <property type="entry name" value="DUF1390"/>
</dbReference>
<organism evidence="2 3">
    <name type="scientific">Paramecium bursaria Chlorella virus FR483</name>
    <name type="common">PBCV-FR483</name>
    <dbReference type="NCBI Taxonomy" id="399781"/>
    <lineage>
        <taxon>Viruses</taxon>
        <taxon>Varidnaviria</taxon>
        <taxon>Bamfordvirae</taxon>
        <taxon>Nucleocytoviricota</taxon>
        <taxon>Megaviricetes</taxon>
        <taxon>Algavirales</taxon>
        <taxon>Phycodnaviridae</taxon>
        <taxon>Chlorovirus</taxon>
        <taxon>Chlorovirus conductrix</taxon>
        <taxon>Paramecium bursaria Chlorella virus A1</taxon>
    </lineage>
</organism>
<sequence length="215" mass="24655">MDIPAVHTIPYHICGCGYKTSVHGNASKHKKTKCGHEISVRKNDFVLKEDCENYLVEFMKSLQDNKDVYTSIKDDEIEKLTKLIASKTDENDKLNKIIQQQRKTLLKISETYQPGSDDEYDEDGIGIIYYITDKDLPSRGKIGRTKNTDLKKLKSRYSTFSKPGIMCFYSTNIKKDENDLKTMLRENGCMDASIEKETVVNCAETRALFHDFASR</sequence>
<reference evidence="2 3" key="1">
    <citation type="journal article" date="2007" name="Virology">
        <title>Sequence and annotation of the 314-kb MT325 and the 321-kb FR483 viruses that infect Chlorella Pbi.</title>
        <authorList>
            <person name="Fitzgerald L.A."/>
            <person name="Graves M.V."/>
            <person name="Li X."/>
            <person name="Feldblyum T."/>
            <person name="Hartigan J."/>
            <person name="Van Etten J.L."/>
        </authorList>
    </citation>
    <scope>NUCLEOTIDE SEQUENCE [LARGE SCALE GENOMIC DNA]</scope>
    <source>
        <strain evidence="2 3">FR483</strain>
    </source>
</reference>
<dbReference type="Pfam" id="PF07150">
    <property type="entry name" value="DUF1390"/>
    <property type="match status" value="1"/>
</dbReference>
<gene>
    <name evidence="2" type="primary">N791R</name>
    <name evidence="2" type="ORF">FR483_N791R</name>
</gene>
<proteinExistence type="predicted"/>
<feature type="coiled-coil region" evidence="1">
    <location>
        <begin position="77"/>
        <end position="104"/>
    </location>
</feature>
<dbReference type="EMBL" id="DQ890022">
    <property type="protein sequence ID" value="ABT16076.1"/>
    <property type="molecule type" value="Genomic_DNA"/>
</dbReference>
<name>A7J8E5_PBCVF</name>
<evidence type="ECO:0000256" key="1">
    <source>
        <dbReference type="SAM" id="Coils"/>
    </source>
</evidence>
<keyword evidence="1" id="KW-0175">Coiled coil</keyword>
<accession>A7J8E5</accession>
<dbReference type="RefSeq" id="YP_001426423.1">
    <property type="nucleotide sequence ID" value="NC_008603.1"/>
</dbReference>
<dbReference type="Proteomes" id="UP000204095">
    <property type="component" value="Segment"/>
</dbReference>
<dbReference type="KEGG" id="vg:5364304"/>
<dbReference type="GeneID" id="5364304"/>
<evidence type="ECO:0000313" key="3">
    <source>
        <dbReference type="Proteomes" id="UP000204095"/>
    </source>
</evidence>